<proteinExistence type="predicted"/>
<evidence type="ECO:0000313" key="1">
    <source>
        <dbReference type="EMBL" id="VTT44606.1"/>
    </source>
</evidence>
<dbReference type="Proteomes" id="UP000306241">
    <property type="component" value="Chromosome"/>
</dbReference>
<dbReference type="EMBL" id="LR594052">
    <property type="protein sequence ID" value="VTT44606.1"/>
    <property type="molecule type" value="Genomic_DNA"/>
</dbReference>
<gene>
    <name evidence="1" type="ORF">NCTC10924_01178</name>
</gene>
<reference evidence="1 2" key="1">
    <citation type="submission" date="2019-05" db="EMBL/GenBank/DDBJ databases">
        <authorList>
            <consortium name="Pathogen Informatics"/>
        </authorList>
    </citation>
    <scope>NUCLEOTIDE SEQUENCE [LARGE SCALE GENOMIC DNA]</scope>
    <source>
        <strain evidence="1 2">NCTC10924</strain>
    </source>
</reference>
<dbReference type="RefSeq" id="WP_093958698.1">
    <property type="nucleotide sequence ID" value="NZ_FZQN01000001.1"/>
</dbReference>
<organism evidence="1 2">
    <name type="scientific">Streptococcus porcinus</name>
    <dbReference type="NCBI Taxonomy" id="1340"/>
    <lineage>
        <taxon>Bacteria</taxon>
        <taxon>Bacillati</taxon>
        <taxon>Bacillota</taxon>
        <taxon>Bacilli</taxon>
        <taxon>Lactobacillales</taxon>
        <taxon>Streptococcaceae</taxon>
        <taxon>Streptococcus</taxon>
    </lineage>
</organism>
<protein>
    <submittedName>
        <fullName evidence="1">Uncharacterized protein</fullName>
    </submittedName>
</protein>
<dbReference type="OrthoDB" id="9870030at2"/>
<accession>A0A4V0H8M2</accession>
<name>A0A4V0H8M2_STRPO</name>
<sequence>MEKQENSVLVDYLTLKHQLEDILIVSDMSLDGSDLDAANATFSVINTFLHSVADEHNKKISTYLED</sequence>
<evidence type="ECO:0000313" key="2">
    <source>
        <dbReference type="Proteomes" id="UP000306241"/>
    </source>
</evidence>
<dbReference type="AlphaFoldDB" id="A0A4V0H8M2"/>